<gene>
    <name evidence="5" type="ORF">GCM10011534_19000</name>
</gene>
<reference evidence="5" key="2">
    <citation type="submission" date="2020-09" db="EMBL/GenBank/DDBJ databases">
        <authorList>
            <person name="Sun Q."/>
            <person name="Zhou Y."/>
        </authorList>
    </citation>
    <scope>NUCLEOTIDE SEQUENCE</scope>
    <source>
        <strain evidence="5">CGMCC 1.6293</strain>
    </source>
</reference>
<dbReference type="RefSeq" id="WP_036539983.1">
    <property type="nucleotide sequence ID" value="NZ_BMLF01000001.1"/>
</dbReference>
<evidence type="ECO:0000256" key="1">
    <source>
        <dbReference type="ARBA" id="ARBA00022574"/>
    </source>
</evidence>
<dbReference type="InterPro" id="IPR015943">
    <property type="entry name" value="WD40/YVTN_repeat-like_dom_sf"/>
</dbReference>
<dbReference type="Gene3D" id="3.40.50.1460">
    <property type="match status" value="1"/>
</dbReference>
<evidence type="ECO:0000256" key="2">
    <source>
        <dbReference type="ARBA" id="ARBA00022737"/>
    </source>
</evidence>
<dbReference type="SUPFAM" id="SSF50960">
    <property type="entry name" value="TolB, C-terminal domain"/>
    <property type="match status" value="1"/>
</dbReference>
<feature type="repeat" description="WD" evidence="3">
    <location>
        <begin position="333"/>
        <end position="374"/>
    </location>
</feature>
<dbReference type="InterPro" id="IPR019775">
    <property type="entry name" value="WD40_repeat_CS"/>
</dbReference>
<feature type="chain" id="PRO_5038123340" description="Peptidase C14 caspase domain-containing protein" evidence="4">
    <location>
        <begin position="23"/>
        <end position="1498"/>
    </location>
</feature>
<reference evidence="5" key="1">
    <citation type="journal article" date="2014" name="Int. J. Syst. Evol. Microbiol.">
        <title>Complete genome sequence of Corynebacterium casei LMG S-19264T (=DSM 44701T), isolated from a smear-ripened cheese.</title>
        <authorList>
            <consortium name="US DOE Joint Genome Institute (JGI-PGF)"/>
            <person name="Walter F."/>
            <person name="Albersmeier A."/>
            <person name="Kalinowski J."/>
            <person name="Ruckert C."/>
        </authorList>
    </citation>
    <scope>NUCLEOTIDE SEQUENCE</scope>
    <source>
        <strain evidence="5">CGMCC 1.6293</strain>
    </source>
</reference>
<evidence type="ECO:0000256" key="4">
    <source>
        <dbReference type="SAM" id="SignalP"/>
    </source>
</evidence>
<dbReference type="PANTHER" id="PTHR19879">
    <property type="entry name" value="TRANSCRIPTION INITIATION FACTOR TFIID"/>
    <property type="match status" value="1"/>
</dbReference>
<feature type="signal peptide" evidence="4">
    <location>
        <begin position="1"/>
        <end position="22"/>
    </location>
</feature>
<keyword evidence="2" id="KW-0677">Repeat</keyword>
<evidence type="ECO:0000256" key="3">
    <source>
        <dbReference type="PROSITE-ProRule" id="PRU00221"/>
    </source>
</evidence>
<evidence type="ECO:0000313" key="5">
    <source>
        <dbReference type="EMBL" id="GGL97203.1"/>
    </source>
</evidence>
<evidence type="ECO:0008006" key="7">
    <source>
        <dbReference type="Google" id="ProtNLM"/>
    </source>
</evidence>
<dbReference type="InterPro" id="IPR001680">
    <property type="entry name" value="WD40_rpt"/>
</dbReference>
<keyword evidence="6" id="KW-1185">Reference proteome</keyword>
<accession>A0A917SU25</accession>
<organism evidence="5 6">
    <name type="scientific">Pseudooceanicola nanhaiensis</name>
    <dbReference type="NCBI Taxonomy" id="375761"/>
    <lineage>
        <taxon>Bacteria</taxon>
        <taxon>Pseudomonadati</taxon>
        <taxon>Pseudomonadota</taxon>
        <taxon>Alphaproteobacteria</taxon>
        <taxon>Rhodobacterales</taxon>
        <taxon>Paracoccaceae</taxon>
        <taxon>Pseudooceanicola</taxon>
    </lineage>
</organism>
<name>A0A917SU25_9RHOB</name>
<dbReference type="InterPro" id="IPR011047">
    <property type="entry name" value="Quinoprotein_ADH-like_sf"/>
</dbReference>
<keyword evidence="1 3" id="KW-0853">WD repeat</keyword>
<dbReference type="SUPFAM" id="SSF50998">
    <property type="entry name" value="Quinoprotein alcohol dehydrogenase-like"/>
    <property type="match status" value="1"/>
</dbReference>
<protein>
    <recommendedName>
        <fullName evidence="7">Peptidase C14 caspase domain-containing protein</fullName>
    </recommendedName>
</protein>
<dbReference type="PROSITE" id="PS50082">
    <property type="entry name" value="WD_REPEATS_2"/>
    <property type="match status" value="1"/>
</dbReference>
<comment type="caution">
    <text evidence="5">The sequence shown here is derived from an EMBL/GenBank/DDBJ whole genome shotgun (WGS) entry which is preliminary data.</text>
</comment>
<dbReference type="Pfam" id="PF00400">
    <property type="entry name" value="WD40"/>
    <property type="match status" value="1"/>
</dbReference>
<evidence type="ECO:0000313" key="6">
    <source>
        <dbReference type="Proteomes" id="UP000649829"/>
    </source>
</evidence>
<dbReference type="Gene3D" id="2.130.10.10">
    <property type="entry name" value="YVTN repeat-like/Quinoprotein amine dehydrogenase"/>
    <property type="match status" value="2"/>
</dbReference>
<dbReference type="Proteomes" id="UP000649829">
    <property type="component" value="Unassembled WGS sequence"/>
</dbReference>
<sequence>MTRRPALPGALARLSLLLLVHAAPLAAQTPELSLDTLGRESVSMDFSPDGERLAEAALDRVAVRDLATGEVIFEAVLDDLATDVTFGASPDEIAVAMRDAGARRFDLSDSARPERAHLPGTWTSIDADGAGGVFGEDGAYELTAAAPGHAPVTLDASQHVPVVIDTGQTTYFLAEWRLSVPDVGTLGDTPPPGATTQTAALLYRNQQDGSFAFAYYDFGRRSSLRSGALPAGAAPQLKDFRETPAGPRLVLWVTTDSGERVVVYDPAADTARLAIDLDPGRYRRHAAATLTRSGTGLALQRLDGGIDLFATEDATAPLVPPRARVTAPAIALSQGHAATILDIAVAPQGDVLATVGFDGRVHLWDARSTRQLRSLAEGDSIEAAGFSPDGQSLMTFGFEQTLWNVADGRRLLSISAPNRTLGTWLGDSGEILLCDTAACARGRPEDFVTRSVPSTDLPEPVTNATLRGTAASPDGSRAAFLLAGGRFLLIDTATMRYSMHEIGQPAEALALTDTGLAVAGTQAGVAVLYDLSEARVRRQLKVTDAPIARITPVEGGTVLLSVHGAQRMEGPDTPPRRITLDTETGRSAALPPIPAAPGTGNAGPVAFAPATGRLHTVAQTGARMDMPPQIATFSLPDRRLEAVTRPAAVAPAHIAFSADGGMLYVDGPNRAVHWDMAAGKAVRTRPGGYRAQTIPAGDGAVYLGQEGERDDRPFFASRRQGERALAAEVLPGGYGSVVSPQVTNGRTFLLHIMQEDGVHFARFDLAAVAAGATEPEARFSLPGPPDYGEAFMLSPDGTLLLGHSRGRLRAADARTGAALWTASFKDNPEQLGFSADGGTLFVTTDSFHTSLFLVDTASGATTPAPALANDPDLSALLALDRSGVALPLAHDGRNRIVELDTAGRLTGHGTASVGAAPERARLDDDHRRVLLIDAQGPRTLLWDRAAETITRLDSVPVGPEGVAFSPDGGLLAVAETSGLVSLWRGDGAEVARLAMFPDGGWAVVGPDGRYDSSDPGDMPALGWVLPDAPREALPIELFFREYFEPALLPRLLAGETFQTLPPIEDLNRAQPLVAFDAITPDPETPGALRVRLSLRAGGAGEAAGGVSAVKLFRDGQLVGQTEGVLIPAGDAESARSVTFGGILVPEGGAPVDFSAYGFNADGIKSATIRRQHRPDAGAAAPRTAYVISIGVDSHENPSWDLGYATADAALSAEALAGRLGAGFDRVVPVTLLSSRRLGRAEADRASIEAVLRRLAGDAVPEADLARIPGASALAQARPDDLVYLFFAGHGFAAPDGRFHLFPQDIGPGTGRTVDARLLSRTLDSERLARLFRRIQAEDLVLVIDACNSAASVEGLAFKPGPMGSRGLGQLAYDKGMRVLTASQAEGVALESAVLRHGALSYAMFREGIEDGAADRAPEDGRLTLAEMLHFAEARVPALYAEITEGSFTPATRGGINLAVVTGEAEAPRQDAYLQRPSLFDFRDSRRAEAIYLGGGGPD</sequence>
<dbReference type="PROSITE" id="PS50294">
    <property type="entry name" value="WD_REPEATS_REGION"/>
    <property type="match status" value="1"/>
</dbReference>
<dbReference type="SMART" id="SM00320">
    <property type="entry name" value="WD40"/>
    <property type="match status" value="3"/>
</dbReference>
<keyword evidence="4" id="KW-0732">Signal</keyword>
<dbReference type="PROSITE" id="PS00678">
    <property type="entry name" value="WD_REPEATS_1"/>
    <property type="match status" value="1"/>
</dbReference>
<dbReference type="PANTHER" id="PTHR19879:SF9">
    <property type="entry name" value="TRANSCRIPTION INITIATION FACTOR TFIID SUBUNIT 5"/>
    <property type="match status" value="1"/>
</dbReference>
<dbReference type="EMBL" id="BMLF01000001">
    <property type="protein sequence ID" value="GGL97203.1"/>
    <property type="molecule type" value="Genomic_DNA"/>
</dbReference>
<proteinExistence type="predicted"/>